<protein>
    <submittedName>
        <fullName evidence="1">Uncharacterized protein</fullName>
    </submittedName>
</protein>
<dbReference type="EMBL" id="BAAAWD010000006">
    <property type="protein sequence ID" value="GAA2992721.1"/>
    <property type="molecule type" value="Genomic_DNA"/>
</dbReference>
<keyword evidence="2" id="KW-1185">Reference proteome</keyword>
<sequence>MEMTIVLVTTRSWSERQKIRRTRPAARRVRRRAPRSSWRGVRRRLFGAEGITGSGGSRG</sequence>
<evidence type="ECO:0000313" key="1">
    <source>
        <dbReference type="EMBL" id="GAA2992721.1"/>
    </source>
</evidence>
<evidence type="ECO:0000313" key="2">
    <source>
        <dbReference type="Proteomes" id="UP001499930"/>
    </source>
</evidence>
<gene>
    <name evidence="1" type="ORF">GCM10017559_11160</name>
</gene>
<dbReference type="Proteomes" id="UP001499930">
    <property type="component" value="Unassembled WGS sequence"/>
</dbReference>
<accession>A0ABN3XSG3</accession>
<reference evidence="1 2" key="1">
    <citation type="journal article" date="2019" name="Int. J. Syst. Evol. Microbiol.">
        <title>The Global Catalogue of Microorganisms (GCM) 10K type strain sequencing project: providing services to taxonomists for standard genome sequencing and annotation.</title>
        <authorList>
            <consortium name="The Broad Institute Genomics Platform"/>
            <consortium name="The Broad Institute Genome Sequencing Center for Infectious Disease"/>
            <person name="Wu L."/>
            <person name="Ma J."/>
        </authorList>
    </citation>
    <scope>NUCLEOTIDE SEQUENCE [LARGE SCALE GENOMIC DNA]</scope>
    <source>
        <strain evidence="1 2">JCM 3106</strain>
    </source>
</reference>
<proteinExistence type="predicted"/>
<comment type="caution">
    <text evidence="1">The sequence shown here is derived from an EMBL/GenBank/DDBJ whole genome shotgun (WGS) entry which is preliminary data.</text>
</comment>
<name>A0ABN3XSG3_9ACTN</name>
<organism evidence="1 2">
    <name type="scientific">Streptosporangium longisporum</name>
    <dbReference type="NCBI Taxonomy" id="46187"/>
    <lineage>
        <taxon>Bacteria</taxon>
        <taxon>Bacillati</taxon>
        <taxon>Actinomycetota</taxon>
        <taxon>Actinomycetes</taxon>
        <taxon>Streptosporangiales</taxon>
        <taxon>Streptosporangiaceae</taxon>
        <taxon>Streptosporangium</taxon>
    </lineage>
</organism>